<dbReference type="AlphaFoldDB" id="A0ABD0KUL9"/>
<comment type="caution">
    <text evidence="1">The sequence shown here is derived from an EMBL/GenBank/DDBJ whole genome shotgun (WGS) entry which is preliminary data.</text>
</comment>
<evidence type="ECO:0000313" key="2">
    <source>
        <dbReference type="Proteomes" id="UP001519460"/>
    </source>
</evidence>
<protein>
    <submittedName>
        <fullName evidence="1">Uncharacterized protein</fullName>
    </submittedName>
</protein>
<name>A0ABD0KUL9_9CAEN</name>
<accession>A0ABD0KUL9</accession>
<dbReference type="EMBL" id="JACVVK020000122">
    <property type="protein sequence ID" value="KAK7490849.1"/>
    <property type="molecule type" value="Genomic_DNA"/>
</dbReference>
<reference evidence="1 2" key="1">
    <citation type="journal article" date="2023" name="Sci. Data">
        <title>Genome assembly of the Korean intertidal mud-creeper Batillaria attramentaria.</title>
        <authorList>
            <person name="Patra A.K."/>
            <person name="Ho P.T."/>
            <person name="Jun S."/>
            <person name="Lee S.J."/>
            <person name="Kim Y."/>
            <person name="Won Y.J."/>
        </authorList>
    </citation>
    <scope>NUCLEOTIDE SEQUENCE [LARGE SCALE GENOMIC DNA]</scope>
    <source>
        <strain evidence="1">Wonlab-2016</strain>
    </source>
</reference>
<dbReference type="Proteomes" id="UP001519460">
    <property type="component" value="Unassembled WGS sequence"/>
</dbReference>
<proteinExistence type="predicted"/>
<sequence length="68" mass="7512">LPRYPLLTEGRRTRQRHAQKACYSAMHWEENCAVAKDCASLSPGSAAKLPLPVRPRERGVSAALLVLL</sequence>
<keyword evidence="2" id="KW-1185">Reference proteome</keyword>
<feature type="non-terminal residue" evidence="1">
    <location>
        <position position="1"/>
    </location>
</feature>
<organism evidence="1 2">
    <name type="scientific">Batillaria attramentaria</name>
    <dbReference type="NCBI Taxonomy" id="370345"/>
    <lineage>
        <taxon>Eukaryota</taxon>
        <taxon>Metazoa</taxon>
        <taxon>Spiralia</taxon>
        <taxon>Lophotrochozoa</taxon>
        <taxon>Mollusca</taxon>
        <taxon>Gastropoda</taxon>
        <taxon>Caenogastropoda</taxon>
        <taxon>Sorbeoconcha</taxon>
        <taxon>Cerithioidea</taxon>
        <taxon>Batillariidae</taxon>
        <taxon>Batillaria</taxon>
    </lineage>
</organism>
<gene>
    <name evidence="1" type="ORF">BaRGS_00017905</name>
</gene>
<evidence type="ECO:0000313" key="1">
    <source>
        <dbReference type="EMBL" id="KAK7490849.1"/>
    </source>
</evidence>